<dbReference type="InterPro" id="IPR014756">
    <property type="entry name" value="Ig_E-set"/>
</dbReference>
<dbReference type="SUPFAM" id="SSF81296">
    <property type="entry name" value="E set domains"/>
    <property type="match status" value="1"/>
</dbReference>
<evidence type="ECO:0000259" key="5">
    <source>
        <dbReference type="Pfam" id="PF05351"/>
    </source>
</evidence>
<dbReference type="GO" id="GO:0015031">
    <property type="term" value="P:protein transport"/>
    <property type="evidence" value="ECO:0007669"/>
    <property type="project" value="UniProtKB-KW"/>
</dbReference>
<comment type="similarity">
    <text evidence="1">Belongs to the PDE6D/unc-119 family.</text>
</comment>
<organism evidence="6 7">
    <name type="scientific">Cyclotella cryptica</name>
    <dbReference type="NCBI Taxonomy" id="29204"/>
    <lineage>
        <taxon>Eukaryota</taxon>
        <taxon>Sar</taxon>
        <taxon>Stramenopiles</taxon>
        <taxon>Ochrophyta</taxon>
        <taxon>Bacillariophyta</taxon>
        <taxon>Coscinodiscophyceae</taxon>
        <taxon>Thalassiosirophycidae</taxon>
        <taxon>Stephanodiscales</taxon>
        <taxon>Stephanodiscaceae</taxon>
        <taxon>Cyclotella</taxon>
    </lineage>
</organism>
<accession>A0ABD3P135</accession>
<dbReference type="InterPro" id="IPR037036">
    <property type="entry name" value="PDED_dom_sf"/>
</dbReference>
<evidence type="ECO:0000256" key="2">
    <source>
        <dbReference type="ARBA" id="ARBA00022448"/>
    </source>
</evidence>
<evidence type="ECO:0000256" key="4">
    <source>
        <dbReference type="ARBA" id="ARBA00023121"/>
    </source>
</evidence>
<gene>
    <name evidence="6" type="ORF">HJC23_008075</name>
</gene>
<sequence length="241" mass="28041">MEHASKRMSIGPKDVLQLKRPTNGFLCSQSEDRHGIEFLRFSITDESNKRVFFAIDNESRLNDQMELDTESYSNDDCYRSIKYTFCADILHLPVVATHLTFKVGDQAINSFRMIERHYFQNKLIKNYDFSFGFCIPGSVNTWESIYDVPPLSENLIQQMIAHPYQIVSDTFYFVGDELIIHNKSKYRYDPQDVGLVVAEIGARRKQRRGSVIPQVELNFQKLRELSIMERGMSTDQISEDL</sequence>
<evidence type="ECO:0000313" key="7">
    <source>
        <dbReference type="Proteomes" id="UP001516023"/>
    </source>
</evidence>
<dbReference type="PANTHER" id="PTHR12951:SF1">
    <property type="entry name" value="PROTEIN UNC-119 HOMOLOG"/>
    <property type="match status" value="1"/>
</dbReference>
<keyword evidence="4" id="KW-0446">Lipid-binding</keyword>
<dbReference type="Pfam" id="PF05351">
    <property type="entry name" value="GMP_PDE_delta"/>
    <property type="match status" value="1"/>
</dbReference>
<keyword evidence="3" id="KW-0653">Protein transport</keyword>
<dbReference type="PANTHER" id="PTHR12951">
    <property type="entry name" value="RETINAL PROTEIN 4"/>
    <property type="match status" value="1"/>
</dbReference>
<feature type="domain" description="GMP phosphodiesterase delta subunit" evidence="5">
    <location>
        <begin position="34"/>
        <end position="188"/>
    </location>
</feature>
<evidence type="ECO:0000256" key="1">
    <source>
        <dbReference type="ARBA" id="ARBA00008102"/>
    </source>
</evidence>
<dbReference type="InterPro" id="IPR051519">
    <property type="entry name" value="PDE6D_unc-119_myristoyl-bd"/>
</dbReference>
<keyword evidence="2" id="KW-0813">Transport</keyword>
<dbReference type="GO" id="GO:0008289">
    <property type="term" value="F:lipid binding"/>
    <property type="evidence" value="ECO:0007669"/>
    <property type="project" value="UniProtKB-KW"/>
</dbReference>
<protein>
    <recommendedName>
        <fullName evidence="5">GMP phosphodiesterase delta subunit domain-containing protein</fullName>
    </recommendedName>
</protein>
<dbReference type="InterPro" id="IPR008015">
    <property type="entry name" value="PDED_dom"/>
</dbReference>
<dbReference type="Proteomes" id="UP001516023">
    <property type="component" value="Unassembled WGS sequence"/>
</dbReference>
<reference evidence="6 7" key="1">
    <citation type="journal article" date="2020" name="G3 (Bethesda)">
        <title>Improved Reference Genome for Cyclotella cryptica CCMP332, a Model for Cell Wall Morphogenesis, Salinity Adaptation, and Lipid Production in Diatoms (Bacillariophyta).</title>
        <authorList>
            <person name="Roberts W.R."/>
            <person name="Downey K.M."/>
            <person name="Ruck E.C."/>
            <person name="Traller J.C."/>
            <person name="Alverson A.J."/>
        </authorList>
    </citation>
    <scope>NUCLEOTIDE SEQUENCE [LARGE SCALE GENOMIC DNA]</scope>
    <source>
        <strain evidence="6 7">CCMP332</strain>
    </source>
</reference>
<evidence type="ECO:0000256" key="3">
    <source>
        <dbReference type="ARBA" id="ARBA00022927"/>
    </source>
</evidence>
<proteinExistence type="inferred from homology"/>
<keyword evidence="7" id="KW-1185">Reference proteome</keyword>
<dbReference type="EMBL" id="JABMIG020000325">
    <property type="protein sequence ID" value="KAL3781173.1"/>
    <property type="molecule type" value="Genomic_DNA"/>
</dbReference>
<dbReference type="Gene3D" id="2.70.50.40">
    <property type="entry name" value="GMP phosphodiesterase, delta subunit"/>
    <property type="match status" value="1"/>
</dbReference>
<dbReference type="AlphaFoldDB" id="A0ABD3P135"/>
<comment type="caution">
    <text evidence="6">The sequence shown here is derived from an EMBL/GenBank/DDBJ whole genome shotgun (WGS) entry which is preliminary data.</text>
</comment>
<evidence type="ECO:0000313" key="6">
    <source>
        <dbReference type="EMBL" id="KAL3781173.1"/>
    </source>
</evidence>
<dbReference type="FunFam" id="2.70.50.40:FF:000003">
    <property type="entry name" value="UNC119 homologue, putative"/>
    <property type="match status" value="1"/>
</dbReference>
<name>A0ABD3P135_9STRA</name>